<evidence type="ECO:0000313" key="1">
    <source>
        <dbReference type="EMBL" id="XDV55608.1"/>
    </source>
</evidence>
<reference evidence="1" key="1">
    <citation type="submission" date="2024-08" db="EMBL/GenBank/DDBJ databases">
        <authorList>
            <person name="Chaddad Z."/>
            <person name="Lamrabet M."/>
            <person name="Bouhnik O."/>
            <person name="Alami S."/>
            <person name="Wipf D."/>
            <person name="Courty P.E."/>
            <person name="Missbah El Idrissi M."/>
        </authorList>
    </citation>
    <scope>NUCLEOTIDE SEQUENCE</scope>
    <source>
        <strain evidence="1">LLZ17</strain>
    </source>
</reference>
<organism evidence="1">
    <name type="scientific">Bradyrhizobium sp. LLZ17</name>
    <dbReference type="NCBI Taxonomy" id="3239388"/>
    <lineage>
        <taxon>Bacteria</taxon>
        <taxon>Pseudomonadati</taxon>
        <taxon>Pseudomonadota</taxon>
        <taxon>Alphaproteobacteria</taxon>
        <taxon>Hyphomicrobiales</taxon>
        <taxon>Nitrobacteraceae</taxon>
        <taxon>Bradyrhizobium</taxon>
    </lineage>
</organism>
<dbReference type="RefSeq" id="WP_369720058.1">
    <property type="nucleotide sequence ID" value="NZ_CP165734.1"/>
</dbReference>
<accession>A0AB39XCP6</accession>
<proteinExistence type="predicted"/>
<dbReference type="AlphaFoldDB" id="A0AB39XCP6"/>
<protein>
    <submittedName>
        <fullName evidence="1">Uncharacterized protein</fullName>
    </submittedName>
</protein>
<gene>
    <name evidence="1" type="ORF">AB8Z38_22925</name>
</gene>
<name>A0AB39XCP6_9BRAD</name>
<dbReference type="EMBL" id="CP165734">
    <property type="protein sequence ID" value="XDV55608.1"/>
    <property type="molecule type" value="Genomic_DNA"/>
</dbReference>
<sequence>MIAVDANITYQAQPLDLAPPRAAANRTGGDIAGPNRRAGNRYEAHLVGSVSEQPRLVLAYQRSAWLTSVINATAEFRTVKNGWDGVDAEAPKWDSLDTAEMLAVFFNNMDQHPTFAVDALGRPTFSLNSDELYLHLTVDGANQVTWFAEVAGVEHFHENVAFTGRKLPNELAVLFQRT</sequence>